<reference evidence="1" key="1">
    <citation type="journal article" date="2015" name="Nature">
        <title>Complex archaea that bridge the gap between prokaryotes and eukaryotes.</title>
        <authorList>
            <person name="Spang A."/>
            <person name="Saw J.H."/>
            <person name="Jorgensen S.L."/>
            <person name="Zaremba-Niedzwiedzka K."/>
            <person name="Martijn J."/>
            <person name="Lind A.E."/>
            <person name="van Eijk R."/>
            <person name="Schleper C."/>
            <person name="Guy L."/>
            <person name="Ettema T.J."/>
        </authorList>
    </citation>
    <scope>NUCLEOTIDE SEQUENCE</scope>
</reference>
<sequence length="92" mass="10810">LYEWDNKHLELMKAKTMPASAIYTKCKQPIAKRKPTKYNNDENCKVAFNIMQGYLRERKRPDQVKKVVYEGYFGYHCPGHGLDSARLFRIPA</sequence>
<evidence type="ECO:0000313" key="1">
    <source>
        <dbReference type="EMBL" id="KKL14961.1"/>
    </source>
</evidence>
<protein>
    <submittedName>
        <fullName evidence="1">Uncharacterized protein</fullName>
    </submittedName>
</protein>
<dbReference type="AlphaFoldDB" id="A0A0F9DB25"/>
<comment type="caution">
    <text evidence="1">The sequence shown here is derived from an EMBL/GenBank/DDBJ whole genome shotgun (WGS) entry which is preliminary data.</text>
</comment>
<dbReference type="EMBL" id="LAZR01040248">
    <property type="protein sequence ID" value="KKL14961.1"/>
    <property type="molecule type" value="Genomic_DNA"/>
</dbReference>
<feature type="non-terminal residue" evidence="1">
    <location>
        <position position="1"/>
    </location>
</feature>
<accession>A0A0F9DB25</accession>
<proteinExistence type="predicted"/>
<gene>
    <name evidence="1" type="ORF">LCGC14_2510400</name>
</gene>
<name>A0A0F9DB25_9ZZZZ</name>
<organism evidence="1">
    <name type="scientific">marine sediment metagenome</name>
    <dbReference type="NCBI Taxonomy" id="412755"/>
    <lineage>
        <taxon>unclassified sequences</taxon>
        <taxon>metagenomes</taxon>
        <taxon>ecological metagenomes</taxon>
    </lineage>
</organism>